<sequence>MADDSNKDIDVELPKEYSKFRRYLMLLLVSGGGLLSTLASTIYVRGIKTC</sequence>
<dbReference type="Proteomes" id="UP001165960">
    <property type="component" value="Unassembled WGS sequence"/>
</dbReference>
<organism evidence="1 2">
    <name type="scientific">Entomophthora muscae</name>
    <dbReference type="NCBI Taxonomy" id="34485"/>
    <lineage>
        <taxon>Eukaryota</taxon>
        <taxon>Fungi</taxon>
        <taxon>Fungi incertae sedis</taxon>
        <taxon>Zoopagomycota</taxon>
        <taxon>Entomophthoromycotina</taxon>
        <taxon>Entomophthoromycetes</taxon>
        <taxon>Entomophthorales</taxon>
        <taxon>Entomophthoraceae</taxon>
        <taxon>Entomophthora</taxon>
    </lineage>
</organism>
<accession>A0ACC2RPL5</accession>
<evidence type="ECO:0000313" key="1">
    <source>
        <dbReference type="EMBL" id="KAJ9051996.1"/>
    </source>
</evidence>
<proteinExistence type="predicted"/>
<evidence type="ECO:0000313" key="2">
    <source>
        <dbReference type="Proteomes" id="UP001165960"/>
    </source>
</evidence>
<name>A0ACC2RPL5_9FUNG</name>
<gene>
    <name evidence="1" type="ORF">DSO57_1038540</name>
</gene>
<comment type="caution">
    <text evidence="1">The sequence shown here is derived from an EMBL/GenBank/DDBJ whole genome shotgun (WGS) entry which is preliminary data.</text>
</comment>
<reference evidence="1" key="1">
    <citation type="submission" date="2022-04" db="EMBL/GenBank/DDBJ databases">
        <title>Genome of the entomopathogenic fungus Entomophthora muscae.</title>
        <authorList>
            <person name="Elya C."/>
            <person name="Lovett B.R."/>
            <person name="Lee E."/>
            <person name="Macias A.M."/>
            <person name="Hajek A.E."/>
            <person name="De Bivort B.L."/>
            <person name="Kasson M.T."/>
            <person name="De Fine Licht H.H."/>
            <person name="Stajich J.E."/>
        </authorList>
    </citation>
    <scope>NUCLEOTIDE SEQUENCE</scope>
    <source>
        <strain evidence="1">Berkeley</strain>
    </source>
</reference>
<protein>
    <submittedName>
        <fullName evidence="1">Uncharacterized protein</fullName>
    </submittedName>
</protein>
<dbReference type="EMBL" id="QTSX02006889">
    <property type="protein sequence ID" value="KAJ9051996.1"/>
    <property type="molecule type" value="Genomic_DNA"/>
</dbReference>
<keyword evidence="2" id="KW-1185">Reference proteome</keyword>